<dbReference type="RefSeq" id="WP_202780363.1">
    <property type="nucleotide sequence ID" value="NZ_CP065425.1"/>
</dbReference>
<sequence length="72" mass="8200">MEYISKVQRNDEGEIISFQTSSGRIISYRKALLETKDGLLNGANIDSNQNGIATLVNDDENDRYFSYYPSIF</sequence>
<organism evidence="1 2">
    <name type="scientific">Heyndrickxia vini</name>
    <dbReference type="NCBI Taxonomy" id="1476025"/>
    <lineage>
        <taxon>Bacteria</taxon>
        <taxon>Bacillati</taxon>
        <taxon>Bacillota</taxon>
        <taxon>Bacilli</taxon>
        <taxon>Bacillales</taxon>
        <taxon>Bacillaceae</taxon>
        <taxon>Heyndrickxia</taxon>
    </lineage>
</organism>
<proteinExistence type="predicted"/>
<name>A0ABX7E719_9BACI</name>
<dbReference type="EMBL" id="CP065425">
    <property type="protein sequence ID" value="QQZ11089.1"/>
    <property type="molecule type" value="Genomic_DNA"/>
</dbReference>
<evidence type="ECO:0000313" key="2">
    <source>
        <dbReference type="Proteomes" id="UP000595691"/>
    </source>
</evidence>
<keyword evidence="2" id="KW-1185">Reference proteome</keyword>
<accession>A0ABX7E719</accession>
<dbReference type="Proteomes" id="UP000595691">
    <property type="component" value="Chromosome"/>
</dbReference>
<protein>
    <submittedName>
        <fullName evidence="1">DUF3892 domain-containing protein</fullName>
    </submittedName>
</protein>
<reference evidence="1 2" key="1">
    <citation type="submission" date="2020-11" db="EMBL/GenBank/DDBJ databases">
        <title>Taxonomic evaluation of the Bacillus sporothermodurans group of bacteria based on whole genome sequences.</title>
        <authorList>
            <person name="Fiedler G."/>
            <person name="Herbstmann A.-D."/>
            <person name="Doll E."/>
            <person name="Wenning M."/>
            <person name="Brinks E."/>
            <person name="Kabisch J."/>
            <person name="Breitenwieser F."/>
            <person name="Lappann M."/>
            <person name="Boehnlein C."/>
            <person name="Franz C."/>
        </authorList>
    </citation>
    <scope>NUCLEOTIDE SEQUENCE [LARGE SCALE GENOMIC DNA]</scope>
    <source>
        <strain evidence="1 2">JCM 19841</strain>
    </source>
</reference>
<dbReference type="Pfam" id="PF13031">
    <property type="entry name" value="DUF3892"/>
    <property type="match status" value="1"/>
</dbReference>
<dbReference type="InterPro" id="IPR024997">
    <property type="entry name" value="DUF3892"/>
</dbReference>
<gene>
    <name evidence="1" type="ORF">I5776_09470</name>
</gene>
<evidence type="ECO:0000313" key="1">
    <source>
        <dbReference type="EMBL" id="QQZ11089.1"/>
    </source>
</evidence>